<proteinExistence type="predicted"/>
<evidence type="ECO:0000256" key="1">
    <source>
        <dbReference type="SAM" id="MobiDB-lite"/>
    </source>
</evidence>
<accession>F0W6Z9</accession>
<feature type="compositionally biased region" description="Polar residues" evidence="1">
    <location>
        <begin position="212"/>
        <end position="222"/>
    </location>
</feature>
<dbReference type="EMBL" id="FR824072">
    <property type="protein sequence ID" value="CCA16894.1"/>
    <property type="molecule type" value="Genomic_DNA"/>
</dbReference>
<organism evidence="2">
    <name type="scientific">Albugo laibachii Nc14</name>
    <dbReference type="NCBI Taxonomy" id="890382"/>
    <lineage>
        <taxon>Eukaryota</taxon>
        <taxon>Sar</taxon>
        <taxon>Stramenopiles</taxon>
        <taxon>Oomycota</taxon>
        <taxon>Peronosporomycetes</taxon>
        <taxon>Albuginales</taxon>
        <taxon>Albuginaceae</taxon>
        <taxon>Albugo</taxon>
    </lineage>
</organism>
<reference evidence="2" key="1">
    <citation type="journal article" date="2011" name="PLoS Biol.">
        <title>Gene gain and loss during evolution of obligate parasitism in the white rust pathogen of Arabidopsis thaliana.</title>
        <authorList>
            <person name="Kemen E."/>
            <person name="Gardiner A."/>
            <person name="Schultz-Larsen T."/>
            <person name="Kemen A.C."/>
            <person name="Balmuth A.L."/>
            <person name="Robert-Seilaniantz A."/>
            <person name="Bailey K."/>
            <person name="Holub E."/>
            <person name="Studholme D.J."/>
            <person name="Maclean D."/>
            <person name="Jones J.D."/>
        </authorList>
    </citation>
    <scope>NUCLEOTIDE SEQUENCE</scope>
</reference>
<dbReference type="HOGENOM" id="CLU_1087464_0_0_1"/>
<gene>
    <name evidence="2" type="primary">AlNc14C27G2632</name>
    <name evidence="2" type="ORF">ALNC14_030370</name>
</gene>
<feature type="region of interest" description="Disordered" evidence="1">
    <location>
        <begin position="211"/>
        <end position="238"/>
    </location>
</feature>
<evidence type="ECO:0000313" key="2">
    <source>
        <dbReference type="EMBL" id="CCA16894.1"/>
    </source>
</evidence>
<reference evidence="2" key="2">
    <citation type="submission" date="2011-02" db="EMBL/GenBank/DDBJ databases">
        <authorList>
            <person name="MacLean D."/>
        </authorList>
    </citation>
    <scope>NUCLEOTIDE SEQUENCE</scope>
</reference>
<dbReference type="AlphaFoldDB" id="F0W6Z9"/>
<name>F0W6Z9_9STRA</name>
<sequence length="256" mass="29113">MSHSFLRDNRTDILSLTFQNSLSYSHYLGTINGMGYVSIRRLAMTAAMSLNSSRQHSASALQWSHFEKIDNAITVFENNVQTLLKEYPQISSDSIVASKTSDPPESCAQKAERCFRNWGVHRKQYKKTSYQSTKLSYEGNKRYQSESDVTDNITLIVHMYSNLEKATVEMYVLIALSNCRYAELCLLRIIPGYKAFRINFELQAEEEMAVDLQNTEEGSSSSKRTRTEDHSSAQQSAPVGLSSLIPIYEKDIEPFL</sequence>
<protein>
    <submittedName>
        <fullName evidence="2">AlNc14C27G2632 protein</fullName>
    </submittedName>
</protein>